<dbReference type="Proteomes" id="UP000230646">
    <property type="component" value="Unassembled WGS sequence"/>
</dbReference>
<evidence type="ECO:0000313" key="5">
    <source>
        <dbReference type="EMBL" id="PJB56920.1"/>
    </source>
</evidence>
<dbReference type="GO" id="GO:0017118">
    <property type="term" value="F:lipoyltransferase activity"/>
    <property type="evidence" value="ECO:0007669"/>
    <property type="project" value="TreeGrafter"/>
</dbReference>
<dbReference type="PANTHER" id="PTHR12561:SF3">
    <property type="entry name" value="LIPOYLTRANSFERASE 1, MITOCHONDRIAL"/>
    <property type="match status" value="1"/>
</dbReference>
<evidence type="ECO:0000313" key="7">
    <source>
        <dbReference type="Proteomes" id="UP000230646"/>
    </source>
</evidence>
<reference evidence="6 7" key="1">
    <citation type="submission" date="2017-09" db="EMBL/GenBank/DDBJ databases">
        <title>Depth-based differentiation of microbial function through sediment-hosted aquifers and enrichment of novel symbionts in the deep terrestrial subsurface.</title>
        <authorList>
            <person name="Probst A.J."/>
            <person name="Ladd B."/>
            <person name="Jarett J.K."/>
            <person name="Geller-Mcgrath D.E."/>
            <person name="Sieber C.M."/>
            <person name="Emerson J.B."/>
            <person name="Anantharaman K."/>
            <person name="Thomas B.C."/>
            <person name="Malmstrom R."/>
            <person name="Stieglmeier M."/>
            <person name="Klingl A."/>
            <person name="Woyke T."/>
            <person name="Ryan C.M."/>
            <person name="Banfield J.F."/>
        </authorList>
    </citation>
    <scope>NUCLEOTIDE SEQUENCE [LARGE SCALE GENOMIC DNA]</scope>
    <source>
        <strain evidence="4">CG_4_10_14_3_um_filter_34_13</strain>
        <strain evidence="5">CG_4_9_14_3_um_filter_33_16</strain>
    </source>
</reference>
<dbReference type="EMBL" id="PFTV01000099">
    <property type="protein sequence ID" value="PJB56920.1"/>
    <property type="molecule type" value="Genomic_DNA"/>
</dbReference>
<dbReference type="InterPro" id="IPR004143">
    <property type="entry name" value="BPL_LPL_catalytic"/>
</dbReference>
<dbReference type="GO" id="GO:0009249">
    <property type="term" value="P:protein lipoylation"/>
    <property type="evidence" value="ECO:0007669"/>
    <property type="project" value="InterPro"/>
</dbReference>
<gene>
    <name evidence="5" type="ORF">CO097_04060</name>
    <name evidence="4" type="ORF">COZ07_05330</name>
    <name evidence="3" type="ORF">COZ58_01770</name>
</gene>
<dbReference type="AlphaFoldDB" id="A0A2M7KA53"/>
<dbReference type="EMBL" id="PFKO01000204">
    <property type="protein sequence ID" value="PIY32541.1"/>
    <property type="molecule type" value="Genomic_DNA"/>
</dbReference>
<dbReference type="SUPFAM" id="SSF55681">
    <property type="entry name" value="Class II aaRS and biotin synthetases"/>
    <property type="match status" value="1"/>
</dbReference>
<evidence type="ECO:0000256" key="1">
    <source>
        <dbReference type="ARBA" id="ARBA00005085"/>
    </source>
</evidence>
<dbReference type="InterPro" id="IPR004562">
    <property type="entry name" value="LipoylTrfase_LipoateP_Ligase"/>
</dbReference>
<name>A0A2M7KA53_9BACT</name>
<dbReference type="CDD" id="cd16443">
    <property type="entry name" value="LplA"/>
    <property type="match status" value="1"/>
</dbReference>
<comment type="caution">
    <text evidence="3">The sequence shown here is derived from an EMBL/GenBank/DDBJ whole genome shotgun (WGS) entry which is preliminary data.</text>
</comment>
<dbReference type="InterPro" id="IPR045864">
    <property type="entry name" value="aa-tRNA-synth_II/BPL/LPL"/>
</dbReference>
<reference evidence="3" key="2">
    <citation type="submission" date="2017-09" db="EMBL/GenBank/DDBJ databases">
        <title>Depth-based differentiation of microbial function through sediment-hosted aquifers and enrichment of novel symbionts in the deep terrestrial subsurface.</title>
        <authorList>
            <person name="Probst A.J."/>
            <person name="Ladd B."/>
            <person name="Jarett J.K."/>
            <person name="Geller-Mcgrath D.E."/>
            <person name="Sieber C.M.K."/>
            <person name="Emerson J.B."/>
            <person name="Anantharaman K."/>
            <person name="Thomas B.C."/>
            <person name="Malmstrom R."/>
            <person name="Stieglmeier M."/>
            <person name="Klingl A."/>
            <person name="Woyke T."/>
            <person name="Ryan C.M."/>
            <person name="Banfield J.F."/>
        </authorList>
    </citation>
    <scope>NUCLEOTIDE SEQUENCE</scope>
    <source>
        <strain evidence="3">CG_4_8_14_3_um_filter_34_18</strain>
    </source>
</reference>
<feature type="domain" description="BPL/LPL catalytic" evidence="2">
    <location>
        <begin position="44"/>
        <end position="236"/>
    </location>
</feature>
<dbReference type="UniPathway" id="UPA00537">
    <property type="reaction ID" value="UER00595"/>
</dbReference>
<dbReference type="Proteomes" id="UP000231493">
    <property type="component" value="Unassembled WGS sequence"/>
</dbReference>
<evidence type="ECO:0000313" key="6">
    <source>
        <dbReference type="Proteomes" id="UP000228560"/>
    </source>
</evidence>
<accession>A0A2M7KA53</accession>
<organism evidence="3 8">
    <name type="scientific">Candidatus Infernicultor aquiphilus</name>
    <dbReference type="NCBI Taxonomy" id="1805029"/>
    <lineage>
        <taxon>Bacteria</taxon>
        <taxon>Pseudomonadati</taxon>
        <taxon>Atribacterota</taxon>
        <taxon>Candidatus Phoenicimicrobiia</taxon>
        <taxon>Candidatus Pheonicimicrobiales</taxon>
        <taxon>Candidatus Phoenicimicrobiaceae</taxon>
        <taxon>Candidatus Infernicultor</taxon>
    </lineage>
</organism>
<proteinExistence type="predicted"/>
<dbReference type="PROSITE" id="PS51733">
    <property type="entry name" value="BPL_LPL_CATALYTIC"/>
    <property type="match status" value="1"/>
</dbReference>
<dbReference type="PANTHER" id="PTHR12561">
    <property type="entry name" value="LIPOATE-PROTEIN LIGASE"/>
    <property type="match status" value="1"/>
</dbReference>
<accession>A0A2M7PQ43</accession>
<evidence type="ECO:0000313" key="8">
    <source>
        <dbReference type="Proteomes" id="UP000231493"/>
    </source>
</evidence>
<sequence length="252" mass="29643">MITYKNKSIIAEYGKSMKLILVDIPNFEPEINFEIEKKILEIGKPDSFILRFWQNNPCVVLGKFQKEEYEVNLEYIKKKNIPVFKRFTGGGTVFHDQGNLNITFCKEKENILFSKYVLEEAKGITEIILKGIKEVYKNCEVKERNSIFLGEKKILGSAIAQKNNKFFYHASLLINSNLKELKKVINWEEKYPENTRSPIKSQRSKVTNLSFYTPLTIDMVKEKILKNFLQTLRIEENNVKKIYNNDFFEDKK</sequence>
<protein>
    <recommendedName>
        <fullName evidence="2">BPL/LPL catalytic domain-containing protein</fullName>
    </recommendedName>
</protein>
<dbReference type="EMBL" id="PFIP01000027">
    <property type="protein sequence ID" value="PIX35011.1"/>
    <property type="molecule type" value="Genomic_DNA"/>
</dbReference>
<evidence type="ECO:0000313" key="4">
    <source>
        <dbReference type="EMBL" id="PIY32541.1"/>
    </source>
</evidence>
<dbReference type="Pfam" id="PF21948">
    <property type="entry name" value="LplA-B_cat"/>
    <property type="match status" value="1"/>
</dbReference>
<comment type="pathway">
    <text evidence="1">Protein modification; protein lipoylation via exogenous pathway; protein N(6)-(lipoyl)lysine from lipoate: step 2/2.</text>
</comment>
<evidence type="ECO:0000259" key="2">
    <source>
        <dbReference type="PROSITE" id="PS51733"/>
    </source>
</evidence>
<evidence type="ECO:0000313" key="3">
    <source>
        <dbReference type="EMBL" id="PIX35011.1"/>
    </source>
</evidence>
<dbReference type="GO" id="GO:0005737">
    <property type="term" value="C:cytoplasm"/>
    <property type="evidence" value="ECO:0007669"/>
    <property type="project" value="TreeGrafter"/>
</dbReference>
<dbReference type="Gene3D" id="3.30.930.10">
    <property type="entry name" value="Bira Bifunctional Protein, Domain 2"/>
    <property type="match status" value="1"/>
</dbReference>
<dbReference type="Proteomes" id="UP000228560">
    <property type="component" value="Unassembled WGS sequence"/>
</dbReference>
<accession>A0A2M8CCY3</accession>